<dbReference type="Proteomes" id="UP000316778">
    <property type="component" value="Unassembled WGS sequence"/>
</dbReference>
<dbReference type="PIRSF" id="PIRSF018266">
    <property type="entry name" value="FecR"/>
    <property type="match status" value="1"/>
</dbReference>
<keyword evidence="1" id="KW-1133">Transmembrane helix</keyword>
<dbReference type="PANTHER" id="PTHR30273:SF2">
    <property type="entry name" value="PROTEIN FECR"/>
    <property type="match status" value="1"/>
</dbReference>
<accession>A0A562ST15</accession>
<keyword evidence="5" id="KW-1185">Reference proteome</keyword>
<dbReference type="InterPro" id="IPR012373">
    <property type="entry name" value="Ferrdict_sens_TM"/>
</dbReference>
<dbReference type="InterPro" id="IPR032508">
    <property type="entry name" value="FecR_C"/>
</dbReference>
<reference evidence="4 5" key="1">
    <citation type="journal article" date="2013" name="Stand. Genomic Sci.">
        <title>Genomic Encyclopedia of Type Strains, Phase I: The one thousand microbial genomes (KMG-I) project.</title>
        <authorList>
            <person name="Kyrpides N.C."/>
            <person name="Woyke T."/>
            <person name="Eisen J.A."/>
            <person name="Garrity G."/>
            <person name="Lilburn T.G."/>
            <person name="Beck B.J."/>
            <person name="Whitman W.B."/>
            <person name="Hugenholtz P."/>
            <person name="Klenk H.P."/>
        </authorList>
    </citation>
    <scope>NUCLEOTIDE SEQUENCE [LARGE SCALE GENOMIC DNA]</scope>
    <source>
        <strain evidence="4 5">DSM 13484</strain>
    </source>
</reference>
<evidence type="ECO:0000313" key="4">
    <source>
        <dbReference type="EMBL" id="TWI84352.1"/>
    </source>
</evidence>
<dbReference type="RefSeq" id="WP_158642729.1">
    <property type="nucleotide sequence ID" value="NZ_BAAAFY010000002.1"/>
</dbReference>
<comment type="caution">
    <text evidence="4">The sequence shown here is derived from an EMBL/GenBank/DDBJ whole genome shotgun (WGS) entry which is preliminary data.</text>
</comment>
<feature type="transmembrane region" description="Helical" evidence="1">
    <location>
        <begin position="72"/>
        <end position="93"/>
    </location>
</feature>
<dbReference type="EMBL" id="VLLG01000005">
    <property type="protein sequence ID" value="TWI84352.1"/>
    <property type="molecule type" value="Genomic_DNA"/>
</dbReference>
<organism evidence="4 5">
    <name type="scientific">Chitinophaga japonensis</name>
    <name type="common">Flexibacter japonensis</name>
    <dbReference type="NCBI Taxonomy" id="104662"/>
    <lineage>
        <taxon>Bacteria</taxon>
        <taxon>Pseudomonadati</taxon>
        <taxon>Bacteroidota</taxon>
        <taxon>Chitinophagia</taxon>
        <taxon>Chitinophagales</taxon>
        <taxon>Chitinophagaceae</taxon>
        <taxon>Chitinophaga</taxon>
    </lineage>
</organism>
<evidence type="ECO:0000259" key="2">
    <source>
        <dbReference type="Pfam" id="PF04773"/>
    </source>
</evidence>
<evidence type="ECO:0000313" key="5">
    <source>
        <dbReference type="Proteomes" id="UP000316778"/>
    </source>
</evidence>
<evidence type="ECO:0000259" key="3">
    <source>
        <dbReference type="Pfam" id="PF16344"/>
    </source>
</evidence>
<proteinExistence type="predicted"/>
<keyword evidence="1" id="KW-0812">Transmembrane</keyword>
<dbReference type="Pfam" id="PF16344">
    <property type="entry name" value="FecR_C"/>
    <property type="match status" value="1"/>
</dbReference>
<dbReference type="GO" id="GO:0016989">
    <property type="term" value="F:sigma factor antagonist activity"/>
    <property type="evidence" value="ECO:0007669"/>
    <property type="project" value="TreeGrafter"/>
</dbReference>
<dbReference type="Pfam" id="PF04773">
    <property type="entry name" value="FecR"/>
    <property type="match status" value="1"/>
</dbReference>
<dbReference type="Gene3D" id="2.60.120.1440">
    <property type="match status" value="1"/>
</dbReference>
<dbReference type="InterPro" id="IPR006860">
    <property type="entry name" value="FecR"/>
</dbReference>
<dbReference type="OrthoDB" id="1117107at2"/>
<dbReference type="Gene3D" id="3.55.50.30">
    <property type="match status" value="1"/>
</dbReference>
<keyword evidence="1" id="KW-0472">Membrane</keyword>
<evidence type="ECO:0000256" key="1">
    <source>
        <dbReference type="SAM" id="Phobius"/>
    </source>
</evidence>
<gene>
    <name evidence="4" type="ORF">LX66_4718</name>
</gene>
<feature type="domain" description="FecR protein" evidence="2">
    <location>
        <begin position="157"/>
        <end position="248"/>
    </location>
</feature>
<dbReference type="PANTHER" id="PTHR30273">
    <property type="entry name" value="PERIPLASMIC SIGNAL SENSOR AND SIGMA FACTOR ACTIVATOR FECR-RELATED"/>
    <property type="match status" value="1"/>
</dbReference>
<feature type="domain" description="Protein FecR C-terminal" evidence="3">
    <location>
        <begin position="292"/>
        <end position="352"/>
    </location>
</feature>
<name>A0A562ST15_CHIJA</name>
<protein>
    <submittedName>
        <fullName evidence="4">FecR family protein</fullName>
    </submittedName>
</protein>
<sequence length="362" mass="40859">MMSYFNPDEFIELLVKYHDGQASRKEVLFVERQLKESDLARNLWEDVQATFAEEDAEAAAARQQQRRRYRPYWLAAAAIVLLLIAGDSIFVHFRQQQRTPVTVDAPKTAVLQLADGQMIPLERQAGRLADAARSVYAIPGIPAGYTSGPHAQELNTLSVPKGYTYALLLPDSTAVYINAATDIRFPFRYNAQRREVHIAGEAYFEIAPDATRPFIVHTQQADIIALGTSFNVNTYDNGLRASLLTGAVVIMEKNKMVQLSPGQVAIKDPSTGSLVVDTFRNDTLPTWMDGRYYFNNKTLQEVCRTAERLYDITIIFDKAEIAQYRYTGAIHQKRPVAVFVKNIGGPNKIDYYFDKQGKLHLR</sequence>
<dbReference type="AlphaFoldDB" id="A0A562ST15"/>